<evidence type="ECO:0000313" key="1">
    <source>
        <dbReference type="EMBL" id="KAG6444118.1"/>
    </source>
</evidence>
<reference evidence="1" key="1">
    <citation type="journal article" date="2016" name="Insect Biochem. Mol. Biol.">
        <title>Multifaceted biological insights from a draft genome sequence of the tobacco hornworm moth, Manduca sexta.</title>
        <authorList>
            <person name="Kanost M.R."/>
            <person name="Arrese E.L."/>
            <person name="Cao X."/>
            <person name="Chen Y.R."/>
            <person name="Chellapilla S."/>
            <person name="Goldsmith M.R."/>
            <person name="Grosse-Wilde E."/>
            <person name="Heckel D.G."/>
            <person name="Herndon N."/>
            <person name="Jiang H."/>
            <person name="Papanicolaou A."/>
            <person name="Qu J."/>
            <person name="Soulages J.L."/>
            <person name="Vogel H."/>
            <person name="Walters J."/>
            <person name="Waterhouse R.M."/>
            <person name="Ahn S.J."/>
            <person name="Almeida F.C."/>
            <person name="An C."/>
            <person name="Aqrawi P."/>
            <person name="Bretschneider A."/>
            <person name="Bryant W.B."/>
            <person name="Bucks S."/>
            <person name="Chao H."/>
            <person name="Chevignon G."/>
            <person name="Christen J.M."/>
            <person name="Clarke D.F."/>
            <person name="Dittmer N.T."/>
            <person name="Ferguson L.C.F."/>
            <person name="Garavelou S."/>
            <person name="Gordon K.H.J."/>
            <person name="Gunaratna R.T."/>
            <person name="Han Y."/>
            <person name="Hauser F."/>
            <person name="He Y."/>
            <person name="Heidel-Fischer H."/>
            <person name="Hirsh A."/>
            <person name="Hu Y."/>
            <person name="Jiang H."/>
            <person name="Kalra D."/>
            <person name="Klinner C."/>
            <person name="Konig C."/>
            <person name="Kovar C."/>
            <person name="Kroll A.R."/>
            <person name="Kuwar S.S."/>
            <person name="Lee S.L."/>
            <person name="Lehman R."/>
            <person name="Li K."/>
            <person name="Li Z."/>
            <person name="Liang H."/>
            <person name="Lovelace S."/>
            <person name="Lu Z."/>
            <person name="Mansfield J.H."/>
            <person name="McCulloch K.J."/>
            <person name="Mathew T."/>
            <person name="Morton B."/>
            <person name="Muzny D.M."/>
            <person name="Neunemann D."/>
            <person name="Ongeri F."/>
            <person name="Pauchet Y."/>
            <person name="Pu L.L."/>
            <person name="Pyrousis I."/>
            <person name="Rao X.J."/>
            <person name="Redding A."/>
            <person name="Roesel C."/>
            <person name="Sanchez-Gracia A."/>
            <person name="Schaack S."/>
            <person name="Shukla A."/>
            <person name="Tetreau G."/>
            <person name="Wang Y."/>
            <person name="Xiong G.H."/>
            <person name="Traut W."/>
            <person name="Walsh T.K."/>
            <person name="Worley K.C."/>
            <person name="Wu D."/>
            <person name="Wu W."/>
            <person name="Wu Y.Q."/>
            <person name="Zhang X."/>
            <person name="Zou Z."/>
            <person name="Zucker H."/>
            <person name="Briscoe A.D."/>
            <person name="Burmester T."/>
            <person name="Clem R.J."/>
            <person name="Feyereisen R."/>
            <person name="Grimmelikhuijzen C.J.P."/>
            <person name="Hamodrakas S.J."/>
            <person name="Hansson B.S."/>
            <person name="Huguet E."/>
            <person name="Jermiin L.S."/>
            <person name="Lan Q."/>
            <person name="Lehman H.K."/>
            <person name="Lorenzen M."/>
            <person name="Merzendorfer H."/>
            <person name="Michalopoulos I."/>
            <person name="Morton D.B."/>
            <person name="Muthukrishnan S."/>
            <person name="Oakeshott J.G."/>
            <person name="Palmer W."/>
            <person name="Park Y."/>
            <person name="Passarelli A.L."/>
            <person name="Rozas J."/>
            <person name="Schwartz L.M."/>
            <person name="Smith W."/>
            <person name="Southgate A."/>
            <person name="Vilcinskas A."/>
            <person name="Vogt R."/>
            <person name="Wang P."/>
            <person name="Werren J."/>
            <person name="Yu X.Q."/>
            <person name="Zhou J.J."/>
            <person name="Brown S.J."/>
            <person name="Scherer S.E."/>
            <person name="Richards S."/>
            <person name="Blissard G.W."/>
        </authorList>
    </citation>
    <scope>NUCLEOTIDE SEQUENCE</scope>
</reference>
<keyword evidence="2" id="KW-1185">Reference proteome</keyword>
<reference evidence="1" key="2">
    <citation type="submission" date="2020-12" db="EMBL/GenBank/DDBJ databases">
        <authorList>
            <person name="Kanost M."/>
        </authorList>
    </citation>
    <scope>NUCLEOTIDE SEQUENCE</scope>
</reference>
<organism evidence="1 2">
    <name type="scientific">Manduca sexta</name>
    <name type="common">Tobacco hawkmoth</name>
    <name type="synonym">Tobacco hornworm</name>
    <dbReference type="NCBI Taxonomy" id="7130"/>
    <lineage>
        <taxon>Eukaryota</taxon>
        <taxon>Metazoa</taxon>
        <taxon>Ecdysozoa</taxon>
        <taxon>Arthropoda</taxon>
        <taxon>Hexapoda</taxon>
        <taxon>Insecta</taxon>
        <taxon>Pterygota</taxon>
        <taxon>Neoptera</taxon>
        <taxon>Endopterygota</taxon>
        <taxon>Lepidoptera</taxon>
        <taxon>Glossata</taxon>
        <taxon>Ditrysia</taxon>
        <taxon>Bombycoidea</taxon>
        <taxon>Sphingidae</taxon>
        <taxon>Sphinginae</taxon>
        <taxon>Sphingini</taxon>
        <taxon>Manduca</taxon>
    </lineage>
</organism>
<protein>
    <recommendedName>
        <fullName evidence="3">Reverse transcriptase domain-containing protein</fullName>
    </recommendedName>
</protein>
<name>A0A921YRD4_MANSE</name>
<dbReference type="Proteomes" id="UP000791440">
    <property type="component" value="Unassembled WGS sequence"/>
</dbReference>
<evidence type="ECO:0008006" key="3">
    <source>
        <dbReference type="Google" id="ProtNLM"/>
    </source>
</evidence>
<dbReference type="EMBL" id="JH668308">
    <property type="protein sequence ID" value="KAG6444118.1"/>
    <property type="molecule type" value="Genomic_DNA"/>
</dbReference>
<gene>
    <name evidence="1" type="ORF">O3G_MSEX003195</name>
</gene>
<dbReference type="AlphaFoldDB" id="A0A921YRD4"/>
<dbReference type="PANTHER" id="PTHR33332">
    <property type="entry name" value="REVERSE TRANSCRIPTASE DOMAIN-CONTAINING PROTEIN"/>
    <property type="match status" value="1"/>
</dbReference>
<sequence>MSVSTSRCLLFADDLKLYSAVSGLDDCKAIQNDINAIVAWSEANLLHFNESKCKVITFTRVRQPLTFNYTINDNRIERVDKIKDLGLLLDSRLDFRQHIISTCESASKILGFVIRVCSTFDSCRVALTLYKAYVRSRLEYNALVWDPYQSIYSLGIERIQKKFARYLYKRMYGYYPYLYPSMFITGMVGLNTLEYRRKLLLLVHYYHLLINKVDNPTTLEQVGLACIPARFLVGAESADGPRRCRRMFAAPRGVRTHRGAAAPTARAVALLNAMHAQHADLDLFHDKPRHIYNVIKLFLDSL</sequence>
<comment type="caution">
    <text evidence="1">The sequence shown here is derived from an EMBL/GenBank/DDBJ whole genome shotgun (WGS) entry which is preliminary data.</text>
</comment>
<evidence type="ECO:0000313" key="2">
    <source>
        <dbReference type="Proteomes" id="UP000791440"/>
    </source>
</evidence>
<accession>A0A921YRD4</accession>
<proteinExistence type="predicted"/>